<feature type="region of interest" description="Disordered" evidence="1">
    <location>
        <begin position="936"/>
        <end position="962"/>
    </location>
</feature>
<evidence type="ECO:0000313" key="4">
    <source>
        <dbReference type="Proteomes" id="UP000728185"/>
    </source>
</evidence>
<proteinExistence type="predicted"/>
<feature type="region of interest" description="Disordered" evidence="1">
    <location>
        <begin position="18"/>
        <end position="52"/>
    </location>
</feature>
<feature type="compositionally biased region" description="Polar residues" evidence="1">
    <location>
        <begin position="1239"/>
        <end position="1258"/>
    </location>
</feature>
<dbReference type="GO" id="GO:0045053">
    <property type="term" value="P:protein retention in Golgi apparatus"/>
    <property type="evidence" value="ECO:0007669"/>
    <property type="project" value="TreeGrafter"/>
</dbReference>
<feature type="domain" description="Vacuolar protein sorting-associated protein 13 VPS13 adaptor binding" evidence="2">
    <location>
        <begin position="97"/>
        <end position="277"/>
    </location>
</feature>
<dbReference type="OrthoDB" id="272810at2759"/>
<dbReference type="Proteomes" id="UP000728185">
    <property type="component" value="Unassembled WGS sequence"/>
</dbReference>
<organism evidence="3 4">
    <name type="scientific">Fasciolopsis buskii</name>
    <dbReference type="NCBI Taxonomy" id="27845"/>
    <lineage>
        <taxon>Eukaryota</taxon>
        <taxon>Metazoa</taxon>
        <taxon>Spiralia</taxon>
        <taxon>Lophotrochozoa</taxon>
        <taxon>Platyhelminthes</taxon>
        <taxon>Trematoda</taxon>
        <taxon>Digenea</taxon>
        <taxon>Plagiorchiida</taxon>
        <taxon>Echinostomata</taxon>
        <taxon>Echinostomatoidea</taxon>
        <taxon>Fasciolidae</taxon>
        <taxon>Fasciolopsis</taxon>
    </lineage>
</organism>
<dbReference type="EMBL" id="LUCM01001405">
    <property type="protein sequence ID" value="KAA0198967.1"/>
    <property type="molecule type" value="Genomic_DNA"/>
</dbReference>
<dbReference type="GO" id="GO:0006623">
    <property type="term" value="P:protein targeting to vacuole"/>
    <property type="evidence" value="ECO:0007669"/>
    <property type="project" value="TreeGrafter"/>
</dbReference>
<evidence type="ECO:0000259" key="2">
    <source>
        <dbReference type="Pfam" id="PF25036"/>
    </source>
</evidence>
<gene>
    <name evidence="3" type="ORF">FBUS_03193</name>
</gene>
<dbReference type="PANTHER" id="PTHR16166">
    <property type="entry name" value="VACUOLAR PROTEIN SORTING-ASSOCIATED PROTEIN VPS13"/>
    <property type="match status" value="1"/>
</dbReference>
<evidence type="ECO:0000313" key="3">
    <source>
        <dbReference type="EMBL" id="KAA0198967.1"/>
    </source>
</evidence>
<dbReference type="Pfam" id="PF25036">
    <property type="entry name" value="VPS13_VAB"/>
    <property type="match status" value="1"/>
</dbReference>
<dbReference type="InterPro" id="IPR009543">
    <property type="entry name" value="VPS13_VAB"/>
</dbReference>
<dbReference type="PANTHER" id="PTHR16166:SF141">
    <property type="entry name" value="INTERMEMBRANE LIPID TRANSFER PROTEIN VPS13D"/>
    <property type="match status" value="1"/>
</dbReference>
<dbReference type="GO" id="GO:0007005">
    <property type="term" value="P:mitochondrion organization"/>
    <property type="evidence" value="ECO:0007669"/>
    <property type="project" value="TreeGrafter"/>
</dbReference>
<evidence type="ECO:0000256" key="1">
    <source>
        <dbReference type="SAM" id="MobiDB-lite"/>
    </source>
</evidence>
<accession>A0A8E0S642</accession>
<comment type="caution">
    <text evidence="3">The sequence shown here is derived from an EMBL/GenBank/DDBJ whole genome shotgun (WGS) entry which is preliminary data.</text>
</comment>
<protein>
    <recommendedName>
        <fullName evidence="2">Vacuolar protein sorting-associated protein 13 VPS13 adaptor binding domain-containing protein</fullName>
    </recommendedName>
</protein>
<keyword evidence="4" id="KW-1185">Reference proteome</keyword>
<feature type="compositionally biased region" description="Low complexity" evidence="1">
    <location>
        <begin position="25"/>
        <end position="40"/>
    </location>
</feature>
<feature type="compositionally biased region" description="Polar residues" evidence="1">
    <location>
        <begin position="369"/>
        <end position="416"/>
    </location>
</feature>
<feature type="region of interest" description="Disordered" evidence="1">
    <location>
        <begin position="344"/>
        <end position="426"/>
    </location>
</feature>
<feature type="compositionally biased region" description="Basic and acidic residues" evidence="1">
    <location>
        <begin position="353"/>
        <end position="368"/>
    </location>
</feature>
<reference evidence="3" key="1">
    <citation type="submission" date="2019-05" db="EMBL/GenBank/DDBJ databases">
        <title>Annotation for the trematode Fasciolopsis buski.</title>
        <authorList>
            <person name="Choi Y.-J."/>
        </authorList>
    </citation>
    <scope>NUCLEOTIDE SEQUENCE</scope>
    <source>
        <strain evidence="3">HT</strain>
        <tissue evidence="3">Whole worm</tissue>
    </source>
</reference>
<feature type="region of interest" description="Disordered" evidence="1">
    <location>
        <begin position="1187"/>
        <end position="1258"/>
    </location>
</feature>
<name>A0A8E0S642_9TREM</name>
<dbReference type="InterPro" id="IPR026847">
    <property type="entry name" value="VPS13"/>
</dbReference>
<sequence>MSHASVLAGRSGLLDIPAVDDTQQDSDSASLATSTTASLLPQERTAPRTPLDGRLSTVVKPYYMCLALVRDSFPPDPLWVGLPSSIGLDLIHPRQLPGHHLTVGPTVRITNLLPCEMIYYFGGTSVSGSIAVGASACVNELSPMAVLSFGVRLEGFPKCEPLPIPPNTYNEKVLLRLYDTLGRMLELQIQVLSRAGGPRHLTVSAVIWLINESGLPLVFAQSPTSISSQLYSKLRKSLAGIAAGQYEEHEQARSVTPLLFCFAKKNEGHLLRVRVGRGLIPYSQPPGRLRGPVCSTGPVDRIFLRVVVVLRAATFHVVLQDANNIPPPFRLENASLVALSYQQETNPMDGNSDDVRPRHSHQAADRLSNRVSFSDPTDPYDSSSRFSHQSTPLPEQSPSANPDGSLPSNRNQFVSSDSDRWSRGPMSSYLGPETTVPYALDEPHFPASLILSVQKGNCFRPPHTILSSFQGGLSSVYNLNQVGFGKTLIYDNFIYLTVFGPLSDNWTQSHRHDSLSCDLVFDVVPGSQRVIYSSKIPGRRAQLWWLSNSGHIYHEGSSSPLEPGERSNTARSRRSNRAFVLDMDIKPSTSMSDSRHRPGDHVLSVLDQETIRQFEVVQLVVAPLNKKRKLYQTWHIDQNGLLVNEAKFCVQISRTSSTFPAAGRCDLSDFVGTAALAAKPRPSATHLISSTISPAVIAPLWLRPGSGCLRVFLYLDGVTRVLRIEDAADASSLLETSQLPANVTKSNVTSPWLNRQLSNNSLNVSPHFKALIALPSGIGVSVISAFAEELVYASLLNIQMSFSRLPALDVHTSSSNLDYSRNSKGLNLAGDVLLEHNLLTEVKKDTATEIKPSKSDTFSVRSQAESSDWDFCCADFRSATSRNYLFESVELIVGHIQIDSQFPGATFPVLLFTDHFGSESSISQQHQQQQQLRQYQSKRRNEMQKMISGPDQKSDSGQNAVPGLDAARKTQAISTSLSWRPTLVARFGREVQSRWNVYLFKKLRIRISPVVIQAEELLLLKLIQFWQHVMDPLTKLSNFTPATDEPIYPRSSNGPVADNGALLWFDRFSITPIIIRLSVQTAKNSLTSSNLAGAKRLLPSLMSFTNADVQLGAVDHVHMLESVSCLLEQLNNHYHMQLLANAVHIFGSVDFLGNPIGLINDLTSGISGLVDLDVGSLIRHVAHGVGDSTAKTSSSDGGPVTRRQGSGAVLTKGMGIGTESVTQTGLPDETLEDFELTRRTSSSTEVQPSWIGDTSNTSPLDIDQTAIAPLTAGFRGFMHGLVGGMTSIVTQSYRGIQEDQFKGFVVGMGRGLLGTFTKPLGGIFDLFSGAMSTLSEVARSSGHGRPRRRRPRRSGLSKYALAPLSIYRLDEAVAQLQLHQLTLFTSVRHSLNATVGMKHRTSTAAGLVEIGEEVSVEGESSDTTHYTTATTSMNVIPSIDSTSGIIQATVDDAWLSHTFHYPECVFCVLPVQETGVVAVVTDRAVWCNPVNGMHPPTFYLTEHATLMFMLPYQRLDNVTVRTGSCPTALTTYSSNTSAPVYVVFTGDGGVSTQQLRCDTLSWGLNLSAKIREAQFRYIQAAFSLFRTETAAGGIPYSSQLEVASSRLRRAPLIPGHPMALSYPPVTSLGVKRLL</sequence>